<dbReference type="GO" id="GO:0006508">
    <property type="term" value="P:proteolysis"/>
    <property type="evidence" value="ECO:0007669"/>
    <property type="project" value="InterPro"/>
</dbReference>
<reference evidence="4" key="1">
    <citation type="journal article" date="2021" name="PeerJ">
        <title>Extensive microbial diversity within the chicken gut microbiome revealed by metagenomics and culture.</title>
        <authorList>
            <person name="Gilroy R."/>
            <person name="Ravi A."/>
            <person name="Getino M."/>
            <person name="Pursley I."/>
            <person name="Horton D.L."/>
            <person name="Alikhan N.F."/>
            <person name="Baker D."/>
            <person name="Gharbi K."/>
            <person name="Hall N."/>
            <person name="Watson M."/>
            <person name="Adriaenssens E.M."/>
            <person name="Foster-Nyarko E."/>
            <person name="Jarju S."/>
            <person name="Secka A."/>
            <person name="Antonio M."/>
            <person name="Oren A."/>
            <person name="Chaudhuri R.R."/>
            <person name="La Ragione R."/>
            <person name="Hildebrand F."/>
            <person name="Pallen M.J."/>
        </authorList>
    </citation>
    <scope>NUCLEOTIDE SEQUENCE</scope>
    <source>
        <strain evidence="4">ChiBcec1-1093</strain>
    </source>
</reference>
<evidence type="ECO:0000259" key="3">
    <source>
        <dbReference type="Pfam" id="PF00326"/>
    </source>
</evidence>
<dbReference type="EMBL" id="DXBC01000036">
    <property type="protein sequence ID" value="HIZ78580.1"/>
    <property type="molecule type" value="Genomic_DNA"/>
</dbReference>
<keyword evidence="2" id="KW-0732">Signal</keyword>
<gene>
    <name evidence="4" type="ORF">IAA17_02135</name>
</gene>
<evidence type="ECO:0000313" key="5">
    <source>
        <dbReference type="Proteomes" id="UP000824101"/>
    </source>
</evidence>
<dbReference type="InterPro" id="IPR029058">
    <property type="entry name" value="AB_hydrolase_fold"/>
</dbReference>
<accession>A0A9D2GGR9</accession>
<evidence type="ECO:0000313" key="4">
    <source>
        <dbReference type="EMBL" id="HIZ78580.1"/>
    </source>
</evidence>
<dbReference type="Pfam" id="PF00326">
    <property type="entry name" value="Peptidase_S9"/>
    <property type="match status" value="1"/>
</dbReference>
<evidence type="ECO:0000256" key="2">
    <source>
        <dbReference type="SAM" id="SignalP"/>
    </source>
</evidence>
<dbReference type="SUPFAM" id="SSF53474">
    <property type="entry name" value="alpha/beta-Hydrolases"/>
    <property type="match status" value="1"/>
</dbReference>
<organism evidence="4 5">
    <name type="scientific">Candidatus Lachnoclostridium stercorigallinarum</name>
    <dbReference type="NCBI Taxonomy" id="2838634"/>
    <lineage>
        <taxon>Bacteria</taxon>
        <taxon>Bacillati</taxon>
        <taxon>Bacillota</taxon>
        <taxon>Clostridia</taxon>
        <taxon>Lachnospirales</taxon>
        <taxon>Lachnospiraceae</taxon>
    </lineage>
</organism>
<dbReference type="GO" id="GO:0008236">
    <property type="term" value="F:serine-type peptidase activity"/>
    <property type="evidence" value="ECO:0007669"/>
    <property type="project" value="InterPro"/>
</dbReference>
<dbReference type="Gene3D" id="3.40.50.1820">
    <property type="entry name" value="alpha/beta hydrolase"/>
    <property type="match status" value="1"/>
</dbReference>
<protein>
    <submittedName>
        <fullName evidence="4">Prolyl oligopeptidase family serine peptidase</fullName>
    </submittedName>
</protein>
<sequence>MGLLTAALAAALGACQTAPAAGAREAGAGTETAEVTLGTGTEASEVPPETETEAAGTADSVTAGTEYYRGFLMDNVLHSPQYGDIHYHVYIPDSYDGSRPYALFFTLPGYEGLYFQGMGENLYQEQFAFEAMKYNSEMIIVAPQLEDWGEMSASQTIVLANYFLSHYNIDQTKVYGEGYSGGGETMSQVLGMAPGLFSAYLHCSSQWDGSLKAVADSRTPVYLAVGENDEYYGSEPSGRAYEELYGYYRDAGLSEEEIGQLLVLDIKDAAWFESRGASNQHGGGGLFAEDEEIMGWLFDR</sequence>
<proteinExistence type="predicted"/>
<feature type="domain" description="Peptidase S9 prolyl oligopeptidase catalytic" evidence="3">
    <location>
        <begin position="146"/>
        <end position="202"/>
    </location>
</feature>
<dbReference type="Proteomes" id="UP000824101">
    <property type="component" value="Unassembled WGS sequence"/>
</dbReference>
<comment type="caution">
    <text evidence="4">The sequence shown here is derived from an EMBL/GenBank/DDBJ whole genome shotgun (WGS) entry which is preliminary data.</text>
</comment>
<dbReference type="InterPro" id="IPR001375">
    <property type="entry name" value="Peptidase_S9_cat"/>
</dbReference>
<feature type="signal peptide" evidence="2">
    <location>
        <begin position="1"/>
        <end position="20"/>
    </location>
</feature>
<name>A0A9D2GGR9_9FIRM</name>
<reference evidence="4" key="2">
    <citation type="submission" date="2021-04" db="EMBL/GenBank/DDBJ databases">
        <authorList>
            <person name="Gilroy R."/>
        </authorList>
    </citation>
    <scope>NUCLEOTIDE SEQUENCE</scope>
    <source>
        <strain evidence="4">ChiBcec1-1093</strain>
    </source>
</reference>
<feature type="chain" id="PRO_5038417295" evidence="2">
    <location>
        <begin position="21"/>
        <end position="300"/>
    </location>
</feature>
<feature type="region of interest" description="Disordered" evidence="1">
    <location>
        <begin position="37"/>
        <end position="59"/>
    </location>
</feature>
<evidence type="ECO:0000256" key="1">
    <source>
        <dbReference type="SAM" id="MobiDB-lite"/>
    </source>
</evidence>
<dbReference type="AlphaFoldDB" id="A0A9D2GGR9"/>